<dbReference type="InterPro" id="IPR023041">
    <property type="entry name" value="Glucose_rcpt_Git3-like_N"/>
</dbReference>
<feature type="compositionally biased region" description="Polar residues" evidence="5">
    <location>
        <begin position="379"/>
        <end position="397"/>
    </location>
</feature>
<keyword evidence="4 6" id="KW-0472">Membrane</keyword>
<dbReference type="PANTHER" id="PTHR23112">
    <property type="entry name" value="G PROTEIN-COUPLED RECEPTOR 157-RELATED"/>
    <property type="match status" value="1"/>
</dbReference>
<keyword evidence="3 6" id="KW-1133">Transmembrane helix</keyword>
<dbReference type="OrthoDB" id="5368598at2759"/>
<feature type="region of interest" description="Disordered" evidence="5">
    <location>
        <begin position="570"/>
        <end position="589"/>
    </location>
</feature>
<dbReference type="PANTHER" id="PTHR23112:SF37">
    <property type="entry name" value="G PROTEIN-COUPLED RECEPTOR GPR1"/>
    <property type="match status" value="1"/>
</dbReference>
<dbReference type="GO" id="GO:0007189">
    <property type="term" value="P:adenylate cyclase-activating G protein-coupled receptor signaling pathway"/>
    <property type="evidence" value="ECO:0007669"/>
    <property type="project" value="TreeGrafter"/>
</dbReference>
<feature type="transmembrane region" description="Helical" evidence="6">
    <location>
        <begin position="63"/>
        <end position="87"/>
    </location>
</feature>
<feature type="transmembrane region" description="Helical" evidence="6">
    <location>
        <begin position="99"/>
        <end position="118"/>
    </location>
</feature>
<dbReference type="GO" id="GO:0004930">
    <property type="term" value="F:G protein-coupled receptor activity"/>
    <property type="evidence" value="ECO:0007669"/>
    <property type="project" value="TreeGrafter"/>
</dbReference>
<evidence type="ECO:0000313" key="10">
    <source>
        <dbReference type="Proteomes" id="UP000756921"/>
    </source>
</evidence>
<evidence type="ECO:0000256" key="6">
    <source>
        <dbReference type="SAM" id="Phobius"/>
    </source>
</evidence>
<dbReference type="Pfam" id="PF11970">
    <property type="entry name" value="GPR_Gpa2_C"/>
    <property type="match status" value="1"/>
</dbReference>
<evidence type="ECO:0000259" key="8">
    <source>
        <dbReference type="Pfam" id="PF11970"/>
    </source>
</evidence>
<evidence type="ECO:0000256" key="2">
    <source>
        <dbReference type="ARBA" id="ARBA00022692"/>
    </source>
</evidence>
<organism evidence="9 10">
    <name type="scientific">Paraphaeosphaeria minitans</name>
    <dbReference type="NCBI Taxonomy" id="565426"/>
    <lineage>
        <taxon>Eukaryota</taxon>
        <taxon>Fungi</taxon>
        <taxon>Dikarya</taxon>
        <taxon>Ascomycota</taxon>
        <taxon>Pezizomycotina</taxon>
        <taxon>Dothideomycetes</taxon>
        <taxon>Pleosporomycetidae</taxon>
        <taxon>Pleosporales</taxon>
        <taxon>Massarineae</taxon>
        <taxon>Didymosphaeriaceae</taxon>
        <taxon>Paraphaeosphaeria</taxon>
    </lineage>
</organism>
<keyword evidence="9" id="KW-0675">Receptor</keyword>
<feature type="compositionally biased region" description="Basic and acidic residues" evidence="5">
    <location>
        <begin position="368"/>
        <end position="377"/>
    </location>
</feature>
<dbReference type="SUPFAM" id="SSF81321">
    <property type="entry name" value="Family A G protein-coupled receptor-like"/>
    <property type="match status" value="1"/>
</dbReference>
<evidence type="ECO:0000313" key="9">
    <source>
        <dbReference type="EMBL" id="KAF9739645.1"/>
    </source>
</evidence>
<comment type="caution">
    <text evidence="9">The sequence shown here is derived from an EMBL/GenBank/DDBJ whole genome shotgun (WGS) entry which is preliminary data.</text>
</comment>
<dbReference type="GO" id="GO:0005886">
    <property type="term" value="C:plasma membrane"/>
    <property type="evidence" value="ECO:0007669"/>
    <property type="project" value="TreeGrafter"/>
</dbReference>
<evidence type="ECO:0000256" key="1">
    <source>
        <dbReference type="ARBA" id="ARBA00004141"/>
    </source>
</evidence>
<sequence>MPSVNRINCMRRSSDISSLIYHYAPMLFAAGSLFTKAISSPLPNVAHYNGPSSSKLYDDRRTYNVRIAAATCAAISMVAAFTVFYWFCRMQKRFRHRLIMLLIFGDLMKAMWLLLQAVVSIARGTIVTESAFCQSSGFLVQFGTEASDFAVLCIAVHSALQVFRPSNVVHSDGLYPYRYYVYVGALVIPAIMAALAFINPRWGYMSQGPYCSLPLRPFWYRLALQWIPRYLIAIIILGLAIAIYAHVGFEFRALSNPIKETKPSISTLTPMLSVGSPENSSATGPEMSQYQVSQFRRGSSVVSMIGASRRASAIASVDSHTNTANDTARAPSVPGSPHTVGHWHMLPQLQTYDTANTANASSIEQGNDIHHNVRDDNSDGNTSPLSDAPSQHLQRQQTQKRARIHRQLRLMFIYPIVYVLVWLFPFINHCMTYTDQFAARPVYWLSMINVICVTSMGAIDCLIFSLRERPWRHIPSSDGSFLCSFVWWRTSAKPNGVLVPSRVRPSGLVHRANAEANPDTPHARAEPGWKDSVIRAGRNVGTHSRTSGSSSDQAKTQAWMARTRLELEKEDRRVSKGMHWGEETSRTPKARVETALTGLATIESPEEEKRVELGVEEHEGSGDVEGDQERGDGMSGSSGGVVIERK</sequence>
<keyword evidence="2 6" id="KW-0812">Transmembrane</keyword>
<evidence type="ECO:0000256" key="5">
    <source>
        <dbReference type="SAM" id="MobiDB-lite"/>
    </source>
</evidence>
<feature type="region of interest" description="Disordered" evidence="5">
    <location>
        <begin position="368"/>
        <end position="399"/>
    </location>
</feature>
<gene>
    <name evidence="9" type="ORF">PMIN01_02279</name>
</gene>
<evidence type="ECO:0000256" key="4">
    <source>
        <dbReference type="ARBA" id="ARBA00023136"/>
    </source>
</evidence>
<feature type="transmembrane region" description="Helical" evidence="6">
    <location>
        <begin position="442"/>
        <end position="466"/>
    </location>
</feature>
<feature type="transmembrane region" description="Helical" evidence="6">
    <location>
        <begin position="179"/>
        <end position="198"/>
    </location>
</feature>
<evidence type="ECO:0000256" key="3">
    <source>
        <dbReference type="ARBA" id="ARBA00022989"/>
    </source>
</evidence>
<proteinExistence type="predicted"/>
<dbReference type="InterPro" id="IPR022596">
    <property type="entry name" value="GPR1/2/3_C"/>
</dbReference>
<reference evidence="9" key="1">
    <citation type="journal article" date="2020" name="Mol. Plant Microbe Interact.">
        <title>Genome Sequence of the Biocontrol Agent Coniothyrium minitans strain Conio (IMI 134523).</title>
        <authorList>
            <person name="Patel D."/>
            <person name="Shittu T.A."/>
            <person name="Baroncelli R."/>
            <person name="Muthumeenakshi S."/>
            <person name="Osborne T.H."/>
            <person name="Janganan T.K."/>
            <person name="Sreenivasaprasad S."/>
        </authorList>
    </citation>
    <scope>NUCLEOTIDE SEQUENCE</scope>
    <source>
        <strain evidence="9">Conio</strain>
    </source>
</reference>
<feature type="region of interest" description="Disordered" evidence="5">
    <location>
        <begin position="597"/>
        <end position="646"/>
    </location>
</feature>
<feature type="domain" description="G protein-coupled receptor GPR1/2/3 C-terminal" evidence="8">
    <location>
        <begin position="399"/>
        <end position="473"/>
    </location>
</feature>
<feature type="domain" description="Glucose receptor Git3-like N-terminal" evidence="7">
    <location>
        <begin position="63"/>
        <end position="252"/>
    </location>
</feature>
<name>A0A9P6KUT4_9PLEO</name>
<keyword evidence="10" id="KW-1185">Reference proteome</keyword>
<dbReference type="Pfam" id="PF11710">
    <property type="entry name" value="Git3"/>
    <property type="match status" value="1"/>
</dbReference>
<feature type="transmembrane region" description="Helical" evidence="6">
    <location>
        <begin position="408"/>
        <end position="427"/>
    </location>
</feature>
<feature type="transmembrane region" description="Helical" evidence="6">
    <location>
        <begin position="138"/>
        <end position="159"/>
    </location>
</feature>
<dbReference type="EMBL" id="WJXW01000002">
    <property type="protein sequence ID" value="KAF9739645.1"/>
    <property type="molecule type" value="Genomic_DNA"/>
</dbReference>
<feature type="region of interest" description="Disordered" evidence="5">
    <location>
        <begin position="316"/>
        <end position="340"/>
    </location>
</feature>
<dbReference type="Gene3D" id="1.20.1070.10">
    <property type="entry name" value="Rhodopsin 7-helix transmembrane proteins"/>
    <property type="match status" value="1"/>
</dbReference>
<dbReference type="AlphaFoldDB" id="A0A9P6KUT4"/>
<feature type="compositionally biased region" description="Basic and acidic residues" evidence="5">
    <location>
        <begin position="607"/>
        <end position="632"/>
    </location>
</feature>
<comment type="subcellular location">
    <subcellularLocation>
        <location evidence="1">Membrane</location>
        <topology evidence="1">Multi-pass membrane protein</topology>
    </subcellularLocation>
</comment>
<dbReference type="Proteomes" id="UP000756921">
    <property type="component" value="Unassembled WGS sequence"/>
</dbReference>
<feature type="transmembrane region" description="Helical" evidence="6">
    <location>
        <begin position="227"/>
        <end position="249"/>
    </location>
</feature>
<protein>
    <submittedName>
        <fullName evidence="9">Plasma membrane g protein coupled receptor that interacts with the heterotrimeric g protein a</fullName>
    </submittedName>
</protein>
<evidence type="ECO:0000259" key="7">
    <source>
        <dbReference type="Pfam" id="PF11710"/>
    </source>
</evidence>
<accession>A0A9P6KUT4</accession>